<dbReference type="Proteomes" id="UP000295254">
    <property type="component" value="Unassembled WGS sequence"/>
</dbReference>
<dbReference type="Gene3D" id="2.160.20.20">
    <property type="match status" value="1"/>
</dbReference>
<dbReference type="AlphaFoldDB" id="A0A4R4K4N1"/>
<dbReference type="OrthoDB" id="6056869at2"/>
<dbReference type="InterPro" id="IPR012332">
    <property type="entry name" value="Autotransporter_pectin_lyase_C"/>
</dbReference>
<evidence type="ECO:0000313" key="2">
    <source>
        <dbReference type="Proteomes" id="UP000295254"/>
    </source>
</evidence>
<sequence length="225" mass="22415">MIENGGNRTIDASTAVDSYVLRTGGNLTANGAVTQQITATTGSKVTLNGTTTTAVGISNGVDLSASQATIANGSKVFSARIGVALVQSAAGASTAVISASEVNGGEFGAFVSTNSQLTLQSKASVTGSNPDGIGIRTFGGQVTATDSSITGGLNGISFFADRNLSANNRLILDGSRVEGLSGSAIIVDGQTQTNNQQVNIQVNNGSTLKGGNPPTPSADCPLYLA</sequence>
<gene>
    <name evidence="1" type="ORF">EIY72_16160</name>
</gene>
<dbReference type="EMBL" id="RRZK01000020">
    <property type="protein sequence ID" value="TDB61592.1"/>
    <property type="molecule type" value="Genomic_DNA"/>
</dbReference>
<dbReference type="RefSeq" id="WP_132680152.1">
    <property type="nucleotide sequence ID" value="NZ_LT629803.1"/>
</dbReference>
<organism evidence="1 2">
    <name type="scientific">Pseudomonas vancouverensis</name>
    <dbReference type="NCBI Taxonomy" id="95300"/>
    <lineage>
        <taxon>Bacteria</taxon>
        <taxon>Pseudomonadati</taxon>
        <taxon>Pseudomonadota</taxon>
        <taxon>Gammaproteobacteria</taxon>
        <taxon>Pseudomonadales</taxon>
        <taxon>Pseudomonadaceae</taxon>
        <taxon>Pseudomonas</taxon>
    </lineage>
</organism>
<evidence type="ECO:0000313" key="1">
    <source>
        <dbReference type="EMBL" id="TDB61592.1"/>
    </source>
</evidence>
<reference evidence="2" key="1">
    <citation type="journal article" date="2019" name="bioRxiv">
        <title>Bacterially produced spermidine induces plant systemic susceptibility to pathogens.</title>
        <authorList>
            <person name="Melnyk R.A."/>
            <person name="Beskrovnaya P.A."/>
            <person name="Liu Z."/>
            <person name="Song Y."/>
            <person name="Haney C.H."/>
        </authorList>
    </citation>
    <scope>NUCLEOTIDE SEQUENCE [LARGE SCALE GENOMIC DNA]</scope>
    <source>
        <strain evidence="2">Dha-51</strain>
    </source>
</reference>
<proteinExistence type="predicted"/>
<protein>
    <submittedName>
        <fullName evidence="1">Uncharacterized protein</fullName>
    </submittedName>
</protein>
<comment type="caution">
    <text evidence="1">The sequence shown here is derived from an EMBL/GenBank/DDBJ whole genome shotgun (WGS) entry which is preliminary data.</text>
</comment>
<accession>A0A4R4K4N1</accession>
<keyword evidence="2" id="KW-1185">Reference proteome</keyword>
<name>A0A4R4K4N1_PSEVA</name>